<dbReference type="PANTHER" id="PTHR44329">
    <property type="entry name" value="SERINE/THREONINE-PROTEIN KINASE TNNI3K-RELATED"/>
    <property type="match status" value="1"/>
</dbReference>
<dbReference type="Gene3D" id="3.30.450.40">
    <property type="match status" value="1"/>
</dbReference>
<dbReference type="SMART" id="SM00220">
    <property type="entry name" value="S_TKc"/>
    <property type="match status" value="1"/>
</dbReference>
<dbReference type="InterPro" id="IPR017441">
    <property type="entry name" value="Protein_kinase_ATP_BS"/>
</dbReference>
<evidence type="ECO:0000259" key="7">
    <source>
        <dbReference type="PROSITE" id="PS50011"/>
    </source>
</evidence>
<name>A0A7S3VNY0_DUNTE</name>
<evidence type="ECO:0000256" key="1">
    <source>
        <dbReference type="ARBA" id="ARBA00022679"/>
    </source>
</evidence>
<organism evidence="8">
    <name type="scientific">Dunaliella tertiolecta</name>
    <name type="common">Green alga</name>
    <dbReference type="NCBI Taxonomy" id="3047"/>
    <lineage>
        <taxon>Eukaryota</taxon>
        <taxon>Viridiplantae</taxon>
        <taxon>Chlorophyta</taxon>
        <taxon>core chlorophytes</taxon>
        <taxon>Chlorophyceae</taxon>
        <taxon>CS clade</taxon>
        <taxon>Chlamydomonadales</taxon>
        <taxon>Dunaliellaceae</taxon>
        <taxon>Dunaliella</taxon>
    </lineage>
</organism>
<feature type="binding site" evidence="5">
    <location>
        <position position="588"/>
    </location>
    <ligand>
        <name>ATP</name>
        <dbReference type="ChEBI" id="CHEBI:30616"/>
    </ligand>
</feature>
<feature type="compositionally biased region" description="Low complexity" evidence="6">
    <location>
        <begin position="100"/>
        <end position="116"/>
    </location>
</feature>
<evidence type="ECO:0000256" key="6">
    <source>
        <dbReference type="SAM" id="MobiDB-lite"/>
    </source>
</evidence>
<keyword evidence="2 5" id="KW-0547">Nucleotide-binding</keyword>
<protein>
    <recommendedName>
        <fullName evidence="7">Protein kinase domain-containing protein</fullName>
    </recommendedName>
</protein>
<keyword evidence="1" id="KW-0808">Transferase</keyword>
<dbReference type="InterPro" id="IPR000719">
    <property type="entry name" value="Prot_kinase_dom"/>
</dbReference>
<feature type="domain" description="Protein kinase" evidence="7">
    <location>
        <begin position="561"/>
        <end position="863"/>
    </location>
</feature>
<dbReference type="InterPro" id="IPR011009">
    <property type="entry name" value="Kinase-like_dom_sf"/>
</dbReference>
<keyword evidence="3" id="KW-0418">Kinase</keyword>
<dbReference type="PROSITE" id="PS00108">
    <property type="entry name" value="PROTEIN_KINASE_ST"/>
    <property type="match status" value="1"/>
</dbReference>
<feature type="region of interest" description="Disordered" evidence="6">
    <location>
        <begin position="494"/>
        <end position="522"/>
    </location>
</feature>
<feature type="compositionally biased region" description="Low complexity" evidence="6">
    <location>
        <begin position="76"/>
        <end position="91"/>
    </location>
</feature>
<dbReference type="Gene3D" id="1.10.510.10">
    <property type="entry name" value="Transferase(Phosphotransferase) domain 1"/>
    <property type="match status" value="1"/>
</dbReference>
<evidence type="ECO:0000256" key="5">
    <source>
        <dbReference type="PROSITE-ProRule" id="PRU10141"/>
    </source>
</evidence>
<dbReference type="PROSITE" id="PS00107">
    <property type="entry name" value="PROTEIN_KINASE_ATP"/>
    <property type="match status" value="1"/>
</dbReference>
<dbReference type="PANTHER" id="PTHR44329:SF214">
    <property type="entry name" value="PROTEIN KINASE DOMAIN-CONTAINING PROTEIN"/>
    <property type="match status" value="1"/>
</dbReference>
<feature type="compositionally biased region" description="Pro residues" evidence="6">
    <location>
        <begin position="32"/>
        <end position="41"/>
    </location>
</feature>
<evidence type="ECO:0000256" key="3">
    <source>
        <dbReference type="ARBA" id="ARBA00022777"/>
    </source>
</evidence>
<dbReference type="GO" id="GO:0004674">
    <property type="term" value="F:protein serine/threonine kinase activity"/>
    <property type="evidence" value="ECO:0007669"/>
    <property type="project" value="TreeGrafter"/>
</dbReference>
<proteinExistence type="predicted"/>
<dbReference type="SUPFAM" id="SSF55781">
    <property type="entry name" value="GAF domain-like"/>
    <property type="match status" value="1"/>
</dbReference>
<feature type="region of interest" description="Disordered" evidence="6">
    <location>
        <begin position="1"/>
        <end position="116"/>
    </location>
</feature>
<accession>A0A7S3VNY0</accession>
<dbReference type="AlphaFoldDB" id="A0A7S3VNY0"/>
<sequence>MGCFGGSSKSKKPSTDELKQKQQHPTGSAPPSSVPSPPPSAPAAVATTTANPLAQGPAAAGQAPLGITTAPNENGAKASPASSPQPTSPQANGEGKAAMANGDSSAHNNNNNISTNSASAVNANEVLRLNLGEVKLVLQKLAGVNGTPMIALNEAAELLCKHLSVTFCSIVGFTDHCTTHILLAAYGNGSSEIENTPVMRGEKWSCAKLLEQPLCLHYSVKNEEQEASLPADYQILCKAGNLHSFLTIPIATEHEVLGALTIAKEDADGFEVDWWEPMLGCLSMGLLTSLRNEQTQQLCQLMKILEYAPDYIMLIHHLLRGAFSLLLRATNIKTGCRLALISEDVDKALVFEPDHKQRGAEEVMRTNPQNAQDAEINVTEIPLENTLLLDAVQKGKARFVSDCASYIQSCMKPATDIFISGHEMVASIVVLPLIYKGQTFGGFYVTLETTSNFQNIKDLLMGFVNSVVLVLHQRLQPQREQIWETILNRPITQADGSPIPGAEPGKQGAMDSSPSIADSQTPGAKPVIVKRSCTEAMLKVLQNELRKTHAKSQALEWIEELCLIEIVGKGGFGVVYKGTWKGSVAAVKVMYARQHERQAMKDALEMAVLTTVSHPNIVQVYNCFTDMIEDASGTNAPMTEGKINVRFRRLQPDEDRSLATCNILVMEYCDRASLRHAMKKGVFHKRLGNTSVAVDLCAIVQVLIEVAQAIQHLHAMKLIHCDIKPENVLLKSDPSKALSFVSKLSDFGLAKLLRENYYIVNRSGSGTVTHLAPELFQVGSKLTTAVDSFSFGIMMWELYTGQRAYGGLGRDAIIDRVYKKKARPIFPLGVPPAYAALAKQCWDDDPPQRPTFPTVLLRLSEMLSAFQSANSSAAAAAVGSGGGGGGGGGGGHG</sequence>
<evidence type="ECO:0000256" key="2">
    <source>
        <dbReference type="ARBA" id="ARBA00022741"/>
    </source>
</evidence>
<dbReference type="PROSITE" id="PS50011">
    <property type="entry name" value="PROTEIN_KINASE_DOM"/>
    <property type="match status" value="1"/>
</dbReference>
<gene>
    <name evidence="8" type="ORF">DTER00134_LOCUS12089</name>
</gene>
<evidence type="ECO:0000313" key="8">
    <source>
        <dbReference type="EMBL" id="CAE0497016.1"/>
    </source>
</evidence>
<dbReference type="InterPro" id="IPR029016">
    <property type="entry name" value="GAF-like_dom_sf"/>
</dbReference>
<keyword evidence="4 5" id="KW-0067">ATP-binding</keyword>
<dbReference type="EMBL" id="HBIP01020351">
    <property type="protein sequence ID" value="CAE0497016.1"/>
    <property type="molecule type" value="Transcribed_RNA"/>
</dbReference>
<reference evidence="8" key="1">
    <citation type="submission" date="2021-01" db="EMBL/GenBank/DDBJ databases">
        <authorList>
            <person name="Corre E."/>
            <person name="Pelletier E."/>
            <person name="Niang G."/>
            <person name="Scheremetjew M."/>
            <person name="Finn R."/>
            <person name="Kale V."/>
            <person name="Holt S."/>
            <person name="Cochrane G."/>
            <person name="Meng A."/>
            <person name="Brown T."/>
            <person name="Cohen L."/>
        </authorList>
    </citation>
    <scope>NUCLEOTIDE SEQUENCE</scope>
    <source>
        <strain evidence="8">CCMP1320</strain>
    </source>
</reference>
<feature type="compositionally biased region" description="Low complexity" evidence="6">
    <location>
        <begin position="42"/>
        <end position="66"/>
    </location>
</feature>
<dbReference type="SUPFAM" id="SSF56112">
    <property type="entry name" value="Protein kinase-like (PK-like)"/>
    <property type="match status" value="1"/>
</dbReference>
<feature type="compositionally biased region" description="Polar residues" evidence="6">
    <location>
        <begin position="510"/>
        <end position="522"/>
    </location>
</feature>
<dbReference type="Gene3D" id="3.30.200.20">
    <property type="entry name" value="Phosphorylase Kinase, domain 1"/>
    <property type="match status" value="1"/>
</dbReference>
<dbReference type="Pfam" id="PF00069">
    <property type="entry name" value="Pkinase"/>
    <property type="match status" value="1"/>
</dbReference>
<evidence type="ECO:0000256" key="4">
    <source>
        <dbReference type="ARBA" id="ARBA00022840"/>
    </source>
</evidence>
<dbReference type="GO" id="GO:0005524">
    <property type="term" value="F:ATP binding"/>
    <property type="evidence" value="ECO:0007669"/>
    <property type="project" value="UniProtKB-UniRule"/>
</dbReference>
<dbReference type="InterPro" id="IPR008271">
    <property type="entry name" value="Ser/Thr_kinase_AS"/>
</dbReference>
<dbReference type="InterPro" id="IPR051681">
    <property type="entry name" value="Ser/Thr_Kinases-Pseudokinases"/>
</dbReference>